<proteinExistence type="predicted"/>
<feature type="region of interest" description="Disordered" evidence="1">
    <location>
        <begin position="461"/>
        <end position="514"/>
    </location>
</feature>
<dbReference type="InterPro" id="IPR006614">
    <property type="entry name" value="Peroxin/Ferlin"/>
</dbReference>
<feature type="region of interest" description="Disordered" evidence="1">
    <location>
        <begin position="270"/>
        <end position="301"/>
    </location>
</feature>
<dbReference type="SMART" id="SM00694">
    <property type="entry name" value="DysFC"/>
    <property type="match status" value="1"/>
</dbReference>
<dbReference type="EMBL" id="FWEW01003806">
    <property type="protein sequence ID" value="SLM41251.1"/>
    <property type="molecule type" value="Genomic_DNA"/>
</dbReference>
<feature type="region of interest" description="Disordered" evidence="1">
    <location>
        <begin position="25"/>
        <end position="58"/>
    </location>
</feature>
<feature type="region of interest" description="Disordered" evidence="1">
    <location>
        <begin position="72"/>
        <end position="112"/>
    </location>
</feature>
<organism evidence="3 4">
    <name type="scientific">Lasallia pustulata</name>
    <dbReference type="NCBI Taxonomy" id="136370"/>
    <lineage>
        <taxon>Eukaryota</taxon>
        <taxon>Fungi</taxon>
        <taxon>Dikarya</taxon>
        <taxon>Ascomycota</taxon>
        <taxon>Pezizomycotina</taxon>
        <taxon>Lecanoromycetes</taxon>
        <taxon>OSLEUM clade</taxon>
        <taxon>Umbilicariomycetidae</taxon>
        <taxon>Umbilicariales</taxon>
        <taxon>Umbilicariaceae</taxon>
        <taxon>Lasallia</taxon>
    </lineage>
</organism>
<feature type="compositionally biased region" description="Polar residues" evidence="1">
    <location>
        <begin position="90"/>
        <end position="105"/>
    </location>
</feature>
<feature type="domain" description="Peroxin/Ferlin" evidence="2">
    <location>
        <begin position="206"/>
        <end position="242"/>
    </location>
</feature>
<feature type="compositionally biased region" description="Acidic residues" evidence="1">
    <location>
        <begin position="426"/>
        <end position="436"/>
    </location>
</feature>
<feature type="compositionally biased region" description="Basic and acidic residues" evidence="1">
    <location>
        <begin position="72"/>
        <end position="85"/>
    </location>
</feature>
<feature type="compositionally biased region" description="Basic and acidic residues" evidence="1">
    <location>
        <begin position="494"/>
        <end position="514"/>
    </location>
</feature>
<accession>A0A1W5DDY1</accession>
<sequence>MSIIGIGPSPRTHANSYDHAINLVDTTKPSLPSDVDTDANPASSSNPPSLLSSEAPLNRKWTKSTLREELARRKYSKWHEPKSDNGEPTAESSGGNDVEDTSTAVTRKGRLRDRLPFKSGKRKVKVHKQQEYEVDILYENQRGWFFYGIPLYSSKSLLNFDPSGWQTANFKDSPVNIRDFQLPDPSWQWAWKSWYVDMSHDVDEEGWQYSFSFAHRFSWHGTHPWFHSFVRRRRWLRKRVKVGGRTAGAKKTEMSEAHLLNADYFTIHGSRDRSRGSSADRTINRSSYGGRHNDGSESEPELEDINDIMALMRVLRSARVDREKIEAVQNFLEHGGDELLYLSERMHEIMSYFIYQTSRRQLLAYLQHIFNDATSSRDKGAMEGGLDEEAEKRRVDNLHKAVYAADEQVKGLEYWSDVKRVAEAGEAEEAADDDNGWDSNWQGLDASEPTVTDDHAALHEAPSTNIEEEMKGIPEQAQVDEEPRINWRTTATPHSHDKEALDTGDKGKQKATEE</sequence>
<evidence type="ECO:0000256" key="1">
    <source>
        <dbReference type="SAM" id="MobiDB-lite"/>
    </source>
</evidence>
<evidence type="ECO:0000313" key="4">
    <source>
        <dbReference type="Proteomes" id="UP000192927"/>
    </source>
</evidence>
<keyword evidence="4" id="KW-1185">Reference proteome</keyword>
<reference evidence="4" key="1">
    <citation type="submission" date="2017-03" db="EMBL/GenBank/DDBJ databases">
        <authorList>
            <person name="Sharma R."/>
            <person name="Thines M."/>
        </authorList>
    </citation>
    <scope>NUCLEOTIDE SEQUENCE [LARGE SCALE GENOMIC DNA]</scope>
</reference>
<feature type="region of interest" description="Disordered" evidence="1">
    <location>
        <begin position="426"/>
        <end position="448"/>
    </location>
</feature>
<feature type="compositionally biased region" description="Low complexity" evidence="1">
    <location>
        <begin position="39"/>
        <end position="58"/>
    </location>
</feature>
<evidence type="ECO:0000259" key="2">
    <source>
        <dbReference type="SMART" id="SM00694"/>
    </source>
</evidence>
<dbReference type="Proteomes" id="UP000192927">
    <property type="component" value="Unassembled WGS sequence"/>
</dbReference>
<evidence type="ECO:0000313" key="3">
    <source>
        <dbReference type="EMBL" id="SLM41251.1"/>
    </source>
</evidence>
<dbReference type="GO" id="GO:0016020">
    <property type="term" value="C:membrane"/>
    <property type="evidence" value="ECO:0007669"/>
    <property type="project" value="InterPro"/>
</dbReference>
<protein>
    <submittedName>
        <fullName evidence="3">Peroxin/Ferlin domain</fullName>
    </submittedName>
</protein>
<name>A0A1W5DDY1_9LECA</name>
<dbReference type="AlphaFoldDB" id="A0A1W5DDY1"/>